<accession>A0A1L7WLA4</accession>
<dbReference type="PANTHER" id="PTHR39332:SF7">
    <property type="entry name" value="SRPBCC FAMILY PROTEIN"/>
    <property type="match status" value="1"/>
</dbReference>
<dbReference type="OrthoDB" id="4436220at2759"/>
<dbReference type="PANTHER" id="PTHR39332">
    <property type="entry name" value="BLL4707 PROTEIN"/>
    <property type="match status" value="1"/>
</dbReference>
<dbReference type="AlphaFoldDB" id="A0A1L7WLA4"/>
<protein>
    <recommendedName>
        <fullName evidence="3">MxaD family protein</fullName>
    </recommendedName>
</protein>
<name>A0A1L7WLA4_9HELO</name>
<gene>
    <name evidence="1" type="ORF">PAC_03430</name>
</gene>
<reference evidence="1 2" key="1">
    <citation type="submission" date="2016-03" db="EMBL/GenBank/DDBJ databases">
        <authorList>
            <person name="Ploux O."/>
        </authorList>
    </citation>
    <scope>NUCLEOTIDE SEQUENCE [LARGE SCALE GENOMIC DNA]</scope>
    <source>
        <strain evidence="1 2">UAMH 11012</strain>
    </source>
</reference>
<evidence type="ECO:0000313" key="1">
    <source>
        <dbReference type="EMBL" id="CZR53551.1"/>
    </source>
</evidence>
<dbReference type="SUPFAM" id="SSF55961">
    <property type="entry name" value="Bet v1-like"/>
    <property type="match status" value="1"/>
</dbReference>
<dbReference type="EMBL" id="FJOG01000004">
    <property type="protein sequence ID" value="CZR53551.1"/>
    <property type="molecule type" value="Genomic_DNA"/>
</dbReference>
<keyword evidence="2" id="KW-1185">Reference proteome</keyword>
<organism evidence="1 2">
    <name type="scientific">Phialocephala subalpina</name>
    <dbReference type="NCBI Taxonomy" id="576137"/>
    <lineage>
        <taxon>Eukaryota</taxon>
        <taxon>Fungi</taxon>
        <taxon>Dikarya</taxon>
        <taxon>Ascomycota</taxon>
        <taxon>Pezizomycotina</taxon>
        <taxon>Leotiomycetes</taxon>
        <taxon>Helotiales</taxon>
        <taxon>Mollisiaceae</taxon>
        <taxon>Phialocephala</taxon>
        <taxon>Phialocephala fortinii species complex</taxon>
    </lineage>
</organism>
<evidence type="ECO:0000313" key="2">
    <source>
        <dbReference type="Proteomes" id="UP000184330"/>
    </source>
</evidence>
<dbReference type="CDD" id="cd07821">
    <property type="entry name" value="PYR_PYL_RCAR_like"/>
    <property type="match status" value="1"/>
</dbReference>
<dbReference type="Proteomes" id="UP000184330">
    <property type="component" value="Unassembled WGS sequence"/>
</dbReference>
<sequence>MSRTIIHREIATIDHPLPNVWSLVSSFGAIKAWVPAIDGCTISGQSIGAIRTVSMLGSIFNERLEVLDHELHIVSYRILEPIGFPVFGMYGTISVKESGERKTEITWTCDAEKVEEEGVDVLKELMVKFIPSSISGLVVALQRPAVPLM</sequence>
<proteinExistence type="predicted"/>
<dbReference type="InterPro" id="IPR023393">
    <property type="entry name" value="START-like_dom_sf"/>
</dbReference>
<dbReference type="Gene3D" id="3.30.530.20">
    <property type="match status" value="1"/>
</dbReference>
<dbReference type="InterPro" id="IPR019587">
    <property type="entry name" value="Polyketide_cyclase/dehydratase"/>
</dbReference>
<evidence type="ECO:0008006" key="3">
    <source>
        <dbReference type="Google" id="ProtNLM"/>
    </source>
</evidence>
<dbReference type="Pfam" id="PF10604">
    <property type="entry name" value="Polyketide_cyc2"/>
    <property type="match status" value="1"/>
</dbReference>
<dbReference type="STRING" id="576137.A0A1L7WLA4"/>